<dbReference type="InterPro" id="IPR011992">
    <property type="entry name" value="EF-hand-dom_pair"/>
</dbReference>
<dbReference type="EMBL" id="SCKG01000007">
    <property type="protein sequence ID" value="TDH10484.1"/>
    <property type="molecule type" value="Genomic_DNA"/>
</dbReference>
<accession>A0A484D5F6</accession>
<dbReference type="STRING" id="8167.A0A484D5F6"/>
<keyword evidence="4" id="KW-0847">Vitamin C</keyword>
<dbReference type="PANTHER" id="PTHR10869">
    <property type="entry name" value="PROLYL 4-HYDROXYLASE ALPHA SUBUNIT"/>
    <property type="match status" value="1"/>
</dbReference>
<protein>
    <recommendedName>
        <fullName evidence="9">Fe2OG dioxygenase domain-containing protein</fullName>
    </recommendedName>
</protein>
<dbReference type="InterPro" id="IPR018247">
    <property type="entry name" value="EF_Hand_1_Ca_BS"/>
</dbReference>
<dbReference type="PROSITE" id="PS00018">
    <property type="entry name" value="EF_HAND_1"/>
    <property type="match status" value="1"/>
</dbReference>
<feature type="region of interest" description="Disordered" evidence="8">
    <location>
        <begin position="343"/>
        <end position="362"/>
    </location>
</feature>
<comment type="cofactor">
    <cofactor evidence="1">
        <name>L-ascorbate</name>
        <dbReference type="ChEBI" id="CHEBI:38290"/>
    </cofactor>
</comment>
<dbReference type="GO" id="GO:0031418">
    <property type="term" value="F:L-ascorbic acid binding"/>
    <property type="evidence" value="ECO:0007669"/>
    <property type="project" value="UniProtKB-KW"/>
</dbReference>
<dbReference type="SMART" id="SM00702">
    <property type="entry name" value="P4Hc"/>
    <property type="match status" value="1"/>
</dbReference>
<dbReference type="GO" id="GO:0005783">
    <property type="term" value="C:endoplasmic reticulum"/>
    <property type="evidence" value="ECO:0007669"/>
    <property type="project" value="TreeGrafter"/>
</dbReference>
<evidence type="ECO:0000256" key="5">
    <source>
        <dbReference type="ARBA" id="ARBA00022964"/>
    </source>
</evidence>
<reference evidence="10 11" key="1">
    <citation type="submission" date="2019-01" db="EMBL/GenBank/DDBJ databases">
        <title>A chromosome-scale genome assembly of the yellow perch, Perca flavescens.</title>
        <authorList>
            <person name="Feron R."/>
            <person name="Morvezen R."/>
            <person name="Bestin A."/>
            <person name="Haffray P."/>
            <person name="Klopp C."/>
            <person name="Zahm M."/>
            <person name="Cabau C."/>
            <person name="Roques C."/>
            <person name="Donnadieu C."/>
            <person name="Bouchez O."/>
            <person name="Christie M."/>
            <person name="Larson W."/>
            <person name="Guiguen Y."/>
        </authorList>
    </citation>
    <scope>NUCLEOTIDE SEQUENCE [LARGE SCALE GENOMIC DNA]</scope>
    <source>
        <strain evidence="10">YP-PL-M2</strain>
        <tissue evidence="10">Blood</tissue>
    </source>
</reference>
<proteinExistence type="predicted"/>
<evidence type="ECO:0000259" key="9">
    <source>
        <dbReference type="PROSITE" id="PS51471"/>
    </source>
</evidence>
<keyword evidence="6" id="KW-0560">Oxidoreductase</keyword>
<gene>
    <name evidence="10" type="ORF">EPR50_G00075580</name>
</gene>
<evidence type="ECO:0000313" key="11">
    <source>
        <dbReference type="Proteomes" id="UP000295070"/>
    </source>
</evidence>
<keyword evidence="7" id="KW-0408">Iron</keyword>
<dbReference type="InterPro" id="IPR005123">
    <property type="entry name" value="Oxoglu/Fe-dep_dioxygenase_dom"/>
</dbReference>
<keyword evidence="11" id="KW-1185">Reference proteome</keyword>
<evidence type="ECO:0000256" key="7">
    <source>
        <dbReference type="ARBA" id="ARBA00023004"/>
    </source>
</evidence>
<evidence type="ECO:0000313" key="10">
    <source>
        <dbReference type="EMBL" id="TDH10484.1"/>
    </source>
</evidence>
<keyword evidence="5" id="KW-0223">Dioxygenase</keyword>
<evidence type="ECO:0000256" key="6">
    <source>
        <dbReference type="ARBA" id="ARBA00023002"/>
    </source>
</evidence>
<keyword evidence="2" id="KW-0479">Metal-binding</keyword>
<dbReference type="Gene3D" id="2.60.120.620">
    <property type="entry name" value="q2cbj1_9rhob like domain"/>
    <property type="match status" value="1"/>
</dbReference>
<evidence type="ECO:0000256" key="2">
    <source>
        <dbReference type="ARBA" id="ARBA00022723"/>
    </source>
</evidence>
<dbReference type="InterPro" id="IPR044862">
    <property type="entry name" value="Pro_4_hyd_alph_FE2OG_OXY"/>
</dbReference>
<dbReference type="Proteomes" id="UP000295070">
    <property type="component" value="Chromosome 7"/>
</dbReference>
<dbReference type="Pfam" id="PF13640">
    <property type="entry name" value="2OG-FeII_Oxy_3"/>
    <property type="match status" value="1"/>
</dbReference>
<evidence type="ECO:0000256" key="4">
    <source>
        <dbReference type="ARBA" id="ARBA00022896"/>
    </source>
</evidence>
<dbReference type="GO" id="GO:0005506">
    <property type="term" value="F:iron ion binding"/>
    <property type="evidence" value="ECO:0007669"/>
    <property type="project" value="InterPro"/>
</dbReference>
<evidence type="ECO:0000256" key="8">
    <source>
        <dbReference type="SAM" id="MobiDB-lite"/>
    </source>
</evidence>
<dbReference type="SUPFAM" id="SSF47473">
    <property type="entry name" value="EF-hand"/>
    <property type="match status" value="1"/>
</dbReference>
<name>A0A484D5F6_PERFV</name>
<evidence type="ECO:0000256" key="3">
    <source>
        <dbReference type="ARBA" id="ARBA00022837"/>
    </source>
</evidence>
<sequence>MCILFLLEIPSFLSEEEGRVVVQLAQLKGLMESQTTAPSQGQVESNQPLLSFSTEEVFSLLDLNQDGLLQKQEIVSHSHSRDGTWLNPDNLRQILSGLEVCPTGMLTLEDFRRVYDVSQRPGQQRSGKHRSQFKQRNKHTWLYQGPGSHQVLQTLRTRLISLTRLPSTLVELSEPLQVIRYDHGDFSNAHHDSSPAHSETTCAHTRLAGNTSALTEVSCRYLTMLFYLSSVEEGGETTFPVADNRTYEEQALIQLGVDLTDTRETCDRGNMRIKPTAGTALLWYNHLSDGRGWMGELDEYSLHGDCPVRRGVKWMANSWVNVDPDHQRQAYYQRLVGQRHRAKSGMEEHYQPLSHSDLHQDL</sequence>
<dbReference type="FunFam" id="2.60.120.620:FF:000008">
    <property type="entry name" value="transmembrane prolyl 4-hydroxylase"/>
    <property type="match status" value="1"/>
</dbReference>
<feature type="compositionally biased region" description="Basic and acidic residues" evidence="8">
    <location>
        <begin position="344"/>
        <end position="362"/>
    </location>
</feature>
<dbReference type="InterPro" id="IPR006620">
    <property type="entry name" value="Pro_4_hyd_alph"/>
</dbReference>
<evidence type="ECO:0000256" key="1">
    <source>
        <dbReference type="ARBA" id="ARBA00001961"/>
    </source>
</evidence>
<dbReference type="AlphaFoldDB" id="A0A484D5F6"/>
<feature type="domain" description="Fe2OG dioxygenase" evidence="9">
    <location>
        <begin position="172"/>
        <end position="322"/>
    </location>
</feature>
<keyword evidence="3" id="KW-0106">Calcium</keyword>
<dbReference type="GO" id="GO:0004656">
    <property type="term" value="F:procollagen-proline 4-dioxygenase activity"/>
    <property type="evidence" value="ECO:0007669"/>
    <property type="project" value="TreeGrafter"/>
</dbReference>
<organism evidence="10 11">
    <name type="scientific">Perca flavescens</name>
    <name type="common">American yellow perch</name>
    <name type="synonym">Morone flavescens</name>
    <dbReference type="NCBI Taxonomy" id="8167"/>
    <lineage>
        <taxon>Eukaryota</taxon>
        <taxon>Metazoa</taxon>
        <taxon>Chordata</taxon>
        <taxon>Craniata</taxon>
        <taxon>Vertebrata</taxon>
        <taxon>Euteleostomi</taxon>
        <taxon>Actinopterygii</taxon>
        <taxon>Neopterygii</taxon>
        <taxon>Teleostei</taxon>
        <taxon>Neoteleostei</taxon>
        <taxon>Acanthomorphata</taxon>
        <taxon>Eupercaria</taxon>
        <taxon>Perciformes</taxon>
        <taxon>Percoidei</taxon>
        <taxon>Percidae</taxon>
        <taxon>Percinae</taxon>
        <taxon>Perca</taxon>
    </lineage>
</organism>
<dbReference type="PANTHER" id="PTHR10869:SF246">
    <property type="entry name" value="TRANSMEMBRANE PROLYL 4-HYDROXYLASE"/>
    <property type="match status" value="1"/>
</dbReference>
<comment type="caution">
    <text evidence="10">The sequence shown here is derived from an EMBL/GenBank/DDBJ whole genome shotgun (WGS) entry which is preliminary data.</text>
</comment>
<dbReference type="InterPro" id="IPR045054">
    <property type="entry name" value="P4HA-like"/>
</dbReference>
<dbReference type="PROSITE" id="PS51471">
    <property type="entry name" value="FE2OG_OXY"/>
    <property type="match status" value="1"/>
</dbReference>